<dbReference type="InterPro" id="IPR052735">
    <property type="entry name" value="NAD_biosynth-regulator"/>
</dbReference>
<dbReference type="RefSeq" id="WP_049273412.1">
    <property type="nucleotide sequence ID" value="NZ_BBQL01000043.1"/>
</dbReference>
<reference evidence="3" key="2">
    <citation type="submission" date="2023-03" db="EMBL/GenBank/DDBJ databases">
        <title>Draft assemblies of triclosan tolerant bacteria isolated from returned activated sludge.</title>
        <authorList>
            <person name="Van Hamelsveld S."/>
        </authorList>
    </citation>
    <scope>NUCLEOTIDE SEQUENCE</scope>
    <source>
        <strain evidence="3">GW210012_S60</strain>
    </source>
</reference>
<dbReference type="InterPro" id="IPR038727">
    <property type="entry name" value="NadR/Ttd14_AAA_dom"/>
</dbReference>
<gene>
    <name evidence="2" type="ORF">GN299_05700</name>
    <name evidence="3" type="ORF">P3W50_17615</name>
</gene>
<comment type="caution">
    <text evidence="2">The sequence shown here is derived from an EMBL/GenBank/DDBJ whole genome shotgun (WGS) entry which is preliminary data.</text>
</comment>
<accession>A0A1X0ZLJ2</accession>
<evidence type="ECO:0000313" key="4">
    <source>
        <dbReference type="Proteomes" id="UP000442695"/>
    </source>
</evidence>
<dbReference type="PANTHER" id="PTHR37512">
    <property type="entry name" value="TRIFUNCTIONAL NAD BIOSYNTHESIS/REGULATOR PROTEIN NADR"/>
    <property type="match status" value="1"/>
</dbReference>
<feature type="domain" description="NadR/Ttd14 AAA" evidence="1">
    <location>
        <begin position="11"/>
        <end position="166"/>
    </location>
</feature>
<evidence type="ECO:0000259" key="1">
    <source>
        <dbReference type="Pfam" id="PF13521"/>
    </source>
</evidence>
<name>A0A1X0ZLJ2_PSEPU</name>
<organism evidence="2 4">
    <name type="scientific">Pseudomonas putida</name>
    <name type="common">Arthrobacter siderocapsulatus</name>
    <dbReference type="NCBI Taxonomy" id="303"/>
    <lineage>
        <taxon>Bacteria</taxon>
        <taxon>Pseudomonadati</taxon>
        <taxon>Pseudomonadota</taxon>
        <taxon>Gammaproteobacteria</taxon>
        <taxon>Pseudomonadales</taxon>
        <taxon>Pseudomonadaceae</taxon>
        <taxon>Pseudomonas</taxon>
    </lineage>
</organism>
<dbReference type="PANTHER" id="PTHR37512:SF1">
    <property type="entry name" value="NADR_TTD14 AAA DOMAIN-CONTAINING PROTEIN"/>
    <property type="match status" value="1"/>
</dbReference>
<reference evidence="2 4" key="1">
    <citation type="submission" date="2019-12" db="EMBL/GenBank/DDBJ databases">
        <authorList>
            <person name="Woiski C."/>
        </authorList>
    </citation>
    <scope>NUCLEOTIDE SEQUENCE [LARGE SCALE GENOMIC DNA]</scope>
    <source>
        <strain evidence="2 4">BOE100</strain>
    </source>
</reference>
<evidence type="ECO:0000313" key="3">
    <source>
        <dbReference type="EMBL" id="MDF3872271.1"/>
    </source>
</evidence>
<dbReference type="EMBL" id="WOWR01000004">
    <property type="protein sequence ID" value="KAF0255971.1"/>
    <property type="molecule type" value="Genomic_DNA"/>
</dbReference>
<dbReference type="SUPFAM" id="SSF52540">
    <property type="entry name" value="P-loop containing nucleoside triphosphate hydrolases"/>
    <property type="match status" value="1"/>
</dbReference>
<dbReference type="InterPro" id="IPR027417">
    <property type="entry name" value="P-loop_NTPase"/>
</dbReference>
<dbReference type="Proteomes" id="UP000442695">
    <property type="component" value="Unassembled WGS sequence"/>
</dbReference>
<dbReference type="Gene3D" id="3.40.50.300">
    <property type="entry name" value="P-loop containing nucleotide triphosphate hydrolases"/>
    <property type="match status" value="1"/>
</dbReference>
<dbReference type="Pfam" id="PF13521">
    <property type="entry name" value="AAA_28"/>
    <property type="match status" value="1"/>
</dbReference>
<protein>
    <submittedName>
        <fullName evidence="2">AAA family ATPase</fullName>
    </submittedName>
</protein>
<evidence type="ECO:0000313" key="2">
    <source>
        <dbReference type="EMBL" id="KAF0255971.1"/>
    </source>
</evidence>
<dbReference type="AlphaFoldDB" id="A0A1X0ZLJ2"/>
<proteinExistence type="predicted"/>
<dbReference type="Proteomes" id="UP001217741">
    <property type="component" value="Unassembled WGS sequence"/>
</dbReference>
<sequence length="189" mass="21515">MSADQAMKILVLCGPESSGKSWLSGVIQAHFGGVVVAEYVRHFIDQECRDTCYADIPTIARGQLAWEDRAREQAPPLLILDTHLLSNMLWSHALFDACPPWLEQALLARRYDLHLLLSPQGVDWVADGQRSQPDLNDRQRFFDDSLAWLRRHHQAYQILEGNWPQRQWLALQAVAMLLDIDAPACPTEC</sequence>
<dbReference type="EMBL" id="JARJLO010000266">
    <property type="protein sequence ID" value="MDF3872271.1"/>
    <property type="molecule type" value="Genomic_DNA"/>
</dbReference>